<dbReference type="GO" id="GO:0004165">
    <property type="term" value="F:delta(3)-delta(2)-enoyl-CoA isomerase activity"/>
    <property type="evidence" value="ECO:0007669"/>
    <property type="project" value="UniProtKB-ARBA"/>
</dbReference>
<dbReference type="InterPro" id="IPR014748">
    <property type="entry name" value="Enoyl-CoA_hydra_C"/>
</dbReference>
<dbReference type="Pfam" id="PF00378">
    <property type="entry name" value="ECH_1"/>
    <property type="match status" value="1"/>
</dbReference>
<evidence type="ECO:0000313" key="5">
    <source>
        <dbReference type="EMBL" id="CAF3866514.1"/>
    </source>
</evidence>
<dbReference type="AlphaFoldDB" id="A0A815NML9"/>
<dbReference type="CDD" id="cd06558">
    <property type="entry name" value="crotonase-like"/>
    <property type="match status" value="1"/>
</dbReference>
<organism evidence="4 6">
    <name type="scientific">Rotaria magnacalcarata</name>
    <dbReference type="NCBI Taxonomy" id="392030"/>
    <lineage>
        <taxon>Eukaryota</taxon>
        <taxon>Metazoa</taxon>
        <taxon>Spiralia</taxon>
        <taxon>Gnathifera</taxon>
        <taxon>Rotifera</taxon>
        <taxon>Eurotatoria</taxon>
        <taxon>Bdelloidea</taxon>
        <taxon>Philodinida</taxon>
        <taxon>Philodinidae</taxon>
        <taxon>Rotaria</taxon>
    </lineage>
</organism>
<keyword evidence="3" id="KW-0413">Isomerase</keyword>
<evidence type="ECO:0008006" key="7">
    <source>
        <dbReference type="Google" id="ProtNLM"/>
    </source>
</evidence>
<dbReference type="OrthoDB" id="409763at2759"/>
<dbReference type="InterPro" id="IPR051053">
    <property type="entry name" value="ECH/Chromodomain_protein"/>
</dbReference>
<dbReference type="Gene3D" id="3.90.226.10">
    <property type="entry name" value="2-enoyl-CoA Hydratase, Chain A, domain 1"/>
    <property type="match status" value="1"/>
</dbReference>
<dbReference type="PANTHER" id="PTHR43684:SF1">
    <property type="entry name" value="ENOYL-COA DELTA ISOMERASE 2"/>
    <property type="match status" value="1"/>
</dbReference>
<evidence type="ECO:0000256" key="1">
    <source>
        <dbReference type="ARBA" id="ARBA00004275"/>
    </source>
</evidence>
<evidence type="ECO:0000256" key="2">
    <source>
        <dbReference type="ARBA" id="ARBA00023140"/>
    </source>
</evidence>
<comment type="caution">
    <text evidence="4">The sequence shown here is derived from an EMBL/GenBank/DDBJ whole genome shotgun (WGS) entry which is preliminary data.</text>
</comment>
<dbReference type="InterPro" id="IPR001753">
    <property type="entry name" value="Enoyl-CoA_hydra/iso"/>
</dbReference>
<sequence>MNNANKELMSSINDKSKLLLKHVELIKKSSLHWEIIFNRTDKYNAITNEMYERITEIFDEAAKDKELILLSITGKGKFYSAGTDLTNSAESFTSSTTDIETIIKQGKDRLQKFIDSIINFPKILIAFVNGPAIGISVSTLGLFDGVYASSCATFSLPFTRTAQSAEGCSSFVFPNLMGSIHAKEILLFDRQLTAEEAQQRGLVTRVIDDNLFENEKENICKHILSLPKGSLLASKALMQRWNIDTLKIVSKKEIDTLEQRWLTEEFAEAIFTFINRRKKSNL</sequence>
<dbReference type="Proteomes" id="UP000681720">
    <property type="component" value="Unassembled WGS sequence"/>
</dbReference>
<gene>
    <name evidence="5" type="ORF">GIL414_LOCUS4786</name>
    <name evidence="4" type="ORF">KQP761_LOCUS11249</name>
</gene>
<dbReference type="PANTHER" id="PTHR43684">
    <property type="match status" value="1"/>
</dbReference>
<name>A0A815NML9_9BILA</name>
<dbReference type="EMBL" id="CAJOBJ010001191">
    <property type="protein sequence ID" value="CAF3866514.1"/>
    <property type="molecule type" value="Genomic_DNA"/>
</dbReference>
<dbReference type="Gene3D" id="1.10.12.10">
    <property type="entry name" value="Lyase 2-enoyl-coa Hydratase, Chain A, domain 2"/>
    <property type="match status" value="1"/>
</dbReference>
<dbReference type="InterPro" id="IPR029045">
    <property type="entry name" value="ClpP/crotonase-like_dom_sf"/>
</dbReference>
<evidence type="ECO:0000313" key="6">
    <source>
        <dbReference type="Proteomes" id="UP000663834"/>
    </source>
</evidence>
<proteinExistence type="predicted"/>
<accession>A0A815NML9</accession>
<protein>
    <recommendedName>
        <fullName evidence="7">Enoyl-CoA delta isomerase 2, mitochondrial</fullName>
    </recommendedName>
</protein>
<dbReference type="EMBL" id="CAJNOW010004949">
    <property type="protein sequence ID" value="CAF1435325.1"/>
    <property type="molecule type" value="Genomic_DNA"/>
</dbReference>
<comment type="subcellular location">
    <subcellularLocation>
        <location evidence="1">Peroxisome</location>
    </subcellularLocation>
</comment>
<evidence type="ECO:0000313" key="4">
    <source>
        <dbReference type="EMBL" id="CAF1435325.1"/>
    </source>
</evidence>
<dbReference type="Proteomes" id="UP000663834">
    <property type="component" value="Unassembled WGS sequence"/>
</dbReference>
<dbReference type="SUPFAM" id="SSF52096">
    <property type="entry name" value="ClpP/crotonase"/>
    <property type="match status" value="1"/>
</dbReference>
<evidence type="ECO:0000256" key="3">
    <source>
        <dbReference type="ARBA" id="ARBA00023235"/>
    </source>
</evidence>
<reference evidence="4" key="1">
    <citation type="submission" date="2021-02" db="EMBL/GenBank/DDBJ databases">
        <authorList>
            <person name="Nowell W R."/>
        </authorList>
    </citation>
    <scope>NUCLEOTIDE SEQUENCE</scope>
</reference>
<keyword evidence="2" id="KW-0576">Peroxisome</keyword>
<dbReference type="GO" id="GO:0005777">
    <property type="term" value="C:peroxisome"/>
    <property type="evidence" value="ECO:0007669"/>
    <property type="project" value="UniProtKB-SubCell"/>
</dbReference>